<keyword evidence="2" id="KW-1185">Reference proteome</keyword>
<dbReference type="Proteomes" id="UP001149074">
    <property type="component" value="Unassembled WGS sequence"/>
</dbReference>
<accession>A0A9W9G117</accession>
<dbReference type="AlphaFoldDB" id="A0A9W9G117"/>
<name>A0A9W9G117_9EURO</name>
<gene>
    <name evidence="1" type="ORF">N7532_002691</name>
</gene>
<evidence type="ECO:0000313" key="2">
    <source>
        <dbReference type="Proteomes" id="UP001149074"/>
    </source>
</evidence>
<dbReference type="OrthoDB" id="5417887at2759"/>
<sequence length="147" mass="16779">MTRALPVRKTLPHILLNITHSDYCSEILLWASAETGLTILAASIPSLRILFRRMRSSYDQTEDPSRNYVSDEPRSKIKTAYKQDPYFYYAGELTTLLGREDNNSEEIILTKMGGIKQTQAISVRYKRDICDEQNEMQMGAVSPGRTL</sequence>
<reference evidence="1" key="2">
    <citation type="journal article" date="2023" name="IMA Fungus">
        <title>Comparative genomic study of the Penicillium genus elucidates a diverse pangenome and 15 lateral gene transfer events.</title>
        <authorList>
            <person name="Petersen C."/>
            <person name="Sorensen T."/>
            <person name="Nielsen M.R."/>
            <person name="Sondergaard T.E."/>
            <person name="Sorensen J.L."/>
            <person name="Fitzpatrick D.A."/>
            <person name="Frisvad J.C."/>
            <person name="Nielsen K.L."/>
        </authorList>
    </citation>
    <scope>NUCLEOTIDE SEQUENCE</scope>
    <source>
        <strain evidence="1">IBT 30761</strain>
    </source>
</reference>
<comment type="caution">
    <text evidence="1">The sequence shown here is derived from an EMBL/GenBank/DDBJ whole genome shotgun (WGS) entry which is preliminary data.</text>
</comment>
<reference evidence="1" key="1">
    <citation type="submission" date="2022-11" db="EMBL/GenBank/DDBJ databases">
        <authorList>
            <person name="Petersen C."/>
        </authorList>
    </citation>
    <scope>NUCLEOTIDE SEQUENCE</scope>
    <source>
        <strain evidence="1">IBT 30761</strain>
    </source>
</reference>
<dbReference type="RefSeq" id="XP_056478157.1">
    <property type="nucleotide sequence ID" value="XM_056615185.1"/>
</dbReference>
<organism evidence="1 2">
    <name type="scientific">Penicillium argentinense</name>
    <dbReference type="NCBI Taxonomy" id="1131581"/>
    <lineage>
        <taxon>Eukaryota</taxon>
        <taxon>Fungi</taxon>
        <taxon>Dikarya</taxon>
        <taxon>Ascomycota</taxon>
        <taxon>Pezizomycotina</taxon>
        <taxon>Eurotiomycetes</taxon>
        <taxon>Eurotiomycetidae</taxon>
        <taxon>Eurotiales</taxon>
        <taxon>Aspergillaceae</taxon>
        <taxon>Penicillium</taxon>
    </lineage>
</organism>
<dbReference type="EMBL" id="JAPQKI010000003">
    <property type="protein sequence ID" value="KAJ5110046.1"/>
    <property type="molecule type" value="Genomic_DNA"/>
</dbReference>
<evidence type="ECO:0000313" key="1">
    <source>
        <dbReference type="EMBL" id="KAJ5110046.1"/>
    </source>
</evidence>
<proteinExistence type="predicted"/>
<dbReference type="GeneID" id="81354164"/>
<protein>
    <submittedName>
        <fullName evidence="1">Uncharacterized protein</fullName>
    </submittedName>
</protein>